<dbReference type="OrthoDB" id="7959329at2"/>
<keyword evidence="2" id="KW-1185">Reference proteome</keyword>
<sequence length="143" mass="15215">MSRVQDAFLAGREASSQGRAAGVAAVSAFDRGVAWARDVLLPALERANADLGVHGVQFRVDTNLDPRSTNHAHVDFWIAPTAEQSGGSPHGLRHSINVRDGGDVWLYRHGDSGEKLGTVETMDADACETMLARAAGDYARTTG</sequence>
<evidence type="ECO:0000313" key="1">
    <source>
        <dbReference type="EMBL" id="RAI40817.1"/>
    </source>
</evidence>
<evidence type="ECO:0000313" key="2">
    <source>
        <dbReference type="Proteomes" id="UP000249130"/>
    </source>
</evidence>
<proteinExistence type="predicted"/>
<accession>A0A327KRB9</accession>
<gene>
    <name evidence="1" type="ORF">CH341_22995</name>
</gene>
<dbReference type="AlphaFoldDB" id="A0A327KRB9"/>
<comment type="caution">
    <text evidence="1">The sequence shown here is derived from an EMBL/GenBank/DDBJ whole genome shotgun (WGS) entry which is preliminary data.</text>
</comment>
<dbReference type="EMBL" id="NPEX01000216">
    <property type="protein sequence ID" value="RAI40817.1"/>
    <property type="molecule type" value="Genomic_DNA"/>
</dbReference>
<protein>
    <submittedName>
        <fullName evidence="1">Uncharacterized protein</fullName>
    </submittedName>
</protein>
<organism evidence="1 2">
    <name type="scientific">Rhodoplanes roseus</name>
    <dbReference type="NCBI Taxonomy" id="29409"/>
    <lineage>
        <taxon>Bacteria</taxon>
        <taxon>Pseudomonadati</taxon>
        <taxon>Pseudomonadota</taxon>
        <taxon>Alphaproteobacteria</taxon>
        <taxon>Hyphomicrobiales</taxon>
        <taxon>Nitrobacteraceae</taxon>
        <taxon>Rhodoplanes</taxon>
    </lineage>
</organism>
<name>A0A327KRB9_9BRAD</name>
<dbReference type="RefSeq" id="WP_111421348.1">
    <property type="nucleotide sequence ID" value="NZ_NPEX01000216.1"/>
</dbReference>
<dbReference type="Proteomes" id="UP000249130">
    <property type="component" value="Unassembled WGS sequence"/>
</dbReference>
<reference evidence="1 2" key="1">
    <citation type="submission" date="2017-07" db="EMBL/GenBank/DDBJ databases">
        <title>Draft Genome Sequences of Select Purple Nonsulfur Bacteria.</title>
        <authorList>
            <person name="Lasarre B."/>
            <person name="Mckinlay J.B."/>
        </authorList>
    </citation>
    <scope>NUCLEOTIDE SEQUENCE [LARGE SCALE GENOMIC DNA]</scope>
    <source>
        <strain evidence="1 2">DSM 5909</strain>
    </source>
</reference>